<dbReference type="Proteomes" id="UP000582659">
    <property type="component" value="Unassembled WGS sequence"/>
</dbReference>
<protein>
    <submittedName>
        <fullName evidence="8">(pine wood nematode) hypothetical protein</fullName>
    </submittedName>
</protein>
<feature type="transmembrane region" description="Helical" evidence="7">
    <location>
        <begin position="226"/>
        <end position="247"/>
    </location>
</feature>
<keyword evidence="10" id="KW-1185">Reference proteome</keyword>
<proteinExistence type="inferred from homology"/>
<evidence type="ECO:0000256" key="2">
    <source>
        <dbReference type="ARBA" id="ARBA00005577"/>
    </source>
</evidence>
<evidence type="ECO:0000256" key="4">
    <source>
        <dbReference type="ARBA" id="ARBA00022976"/>
    </source>
</evidence>
<dbReference type="Pfam" id="PF06105">
    <property type="entry name" value="Aph-1"/>
    <property type="match status" value="1"/>
</dbReference>
<dbReference type="InterPro" id="IPR009294">
    <property type="entry name" value="Aph-1"/>
</dbReference>
<dbReference type="GO" id="GO:0016485">
    <property type="term" value="P:protein processing"/>
    <property type="evidence" value="ECO:0007669"/>
    <property type="project" value="InterPro"/>
</dbReference>
<comment type="similarity">
    <text evidence="2">Belongs to the APH-1 family.</text>
</comment>
<dbReference type="Proteomes" id="UP000659654">
    <property type="component" value="Unassembled WGS sequence"/>
</dbReference>
<evidence type="ECO:0000256" key="3">
    <source>
        <dbReference type="ARBA" id="ARBA00022692"/>
    </source>
</evidence>
<dbReference type="Proteomes" id="UP000095284">
    <property type="component" value="Unplaced"/>
</dbReference>
<accession>A0A1I7S680</accession>
<evidence type="ECO:0000256" key="1">
    <source>
        <dbReference type="ARBA" id="ARBA00004141"/>
    </source>
</evidence>
<dbReference type="SMR" id="A0A1I7S680"/>
<dbReference type="AlphaFoldDB" id="A0A1I7S680"/>
<dbReference type="EMBL" id="CAJFCV020000001">
    <property type="protein sequence ID" value="CAG9081099.1"/>
    <property type="molecule type" value="Genomic_DNA"/>
</dbReference>
<comment type="subcellular location">
    <subcellularLocation>
        <location evidence="1">Membrane</location>
        <topology evidence="1">Multi-pass membrane protein</topology>
    </subcellularLocation>
</comment>
<evidence type="ECO:0000313" key="9">
    <source>
        <dbReference type="Proteomes" id="UP000095284"/>
    </source>
</evidence>
<dbReference type="PANTHER" id="PTHR12889">
    <property type="entry name" value="GAMMA-SECRETASE SUBUNIT APH-1"/>
    <property type="match status" value="1"/>
</dbReference>
<feature type="transmembrane region" description="Helical" evidence="7">
    <location>
        <begin position="29"/>
        <end position="56"/>
    </location>
</feature>
<feature type="transmembrane region" description="Helical" evidence="7">
    <location>
        <begin position="200"/>
        <end position="220"/>
    </location>
</feature>
<evidence type="ECO:0000313" key="8">
    <source>
        <dbReference type="EMBL" id="CAD5208339.1"/>
    </source>
</evidence>
<keyword evidence="6 7" id="KW-0472">Membrane</keyword>
<keyword evidence="5 7" id="KW-1133">Transmembrane helix</keyword>
<dbReference type="EMBL" id="CAJFDI010000001">
    <property type="protein sequence ID" value="CAD5208339.1"/>
    <property type="molecule type" value="Genomic_DNA"/>
</dbReference>
<dbReference type="WBParaSite" id="BXY_0851600.1">
    <property type="protein sequence ID" value="BXY_0851600.1"/>
    <property type="gene ID" value="BXY_0851600"/>
</dbReference>
<evidence type="ECO:0000313" key="10">
    <source>
        <dbReference type="Proteomes" id="UP000659654"/>
    </source>
</evidence>
<organism evidence="9 11">
    <name type="scientific">Bursaphelenchus xylophilus</name>
    <name type="common">Pinewood nematode worm</name>
    <name type="synonym">Aphelenchoides xylophilus</name>
    <dbReference type="NCBI Taxonomy" id="6326"/>
    <lineage>
        <taxon>Eukaryota</taxon>
        <taxon>Metazoa</taxon>
        <taxon>Ecdysozoa</taxon>
        <taxon>Nematoda</taxon>
        <taxon>Chromadorea</taxon>
        <taxon>Rhabditida</taxon>
        <taxon>Tylenchina</taxon>
        <taxon>Tylenchomorpha</taxon>
        <taxon>Aphelenchoidea</taxon>
        <taxon>Aphelenchoididae</taxon>
        <taxon>Bursaphelenchus</taxon>
    </lineage>
</organism>
<evidence type="ECO:0000256" key="5">
    <source>
        <dbReference type="ARBA" id="ARBA00022989"/>
    </source>
</evidence>
<keyword evidence="3 7" id="KW-0812">Transmembrane</keyword>
<evidence type="ECO:0000256" key="6">
    <source>
        <dbReference type="ARBA" id="ARBA00023136"/>
    </source>
</evidence>
<dbReference type="GO" id="GO:0016020">
    <property type="term" value="C:membrane"/>
    <property type="evidence" value="ECO:0007669"/>
    <property type="project" value="UniProtKB-SubCell"/>
</dbReference>
<name>A0A1I7S680_BURXY</name>
<reference evidence="11" key="1">
    <citation type="submission" date="2016-11" db="UniProtKB">
        <authorList>
            <consortium name="WormBaseParasite"/>
        </authorList>
    </citation>
    <scope>IDENTIFICATION</scope>
</reference>
<evidence type="ECO:0000313" key="11">
    <source>
        <dbReference type="WBParaSite" id="BXY_0851600.1"/>
    </source>
</evidence>
<dbReference type="eggNOG" id="KOG3972">
    <property type="taxonomic scope" value="Eukaryota"/>
</dbReference>
<sequence>MTLVFSVLCFSIAFAPSLAIFIKLVTHDALRVILFFLGSFFWLLSILLSGAIAFVLPSIVPAVFLSALIQESARAGYFLLLHRAQRSLAEVATGRFSSLKTSLAHRHVLAVVCGLGFGVTAALFLLVNVLADYSGHGVVGLPASVPEIAKNLPIKLTNEDAGFPLSYSLSNSILVLDHIAWNIVLWDACHNRANRLSRNWMVGAACPVILHLINNAISLAPDHLRVFIILSQALVLLLSSAHAYLVVKKPVQFRGLATFLGVAVAPEMHSD</sequence>
<dbReference type="OrthoDB" id="6507463at2759"/>
<dbReference type="GO" id="GO:0007219">
    <property type="term" value="P:Notch signaling pathway"/>
    <property type="evidence" value="ECO:0007669"/>
    <property type="project" value="UniProtKB-KW"/>
</dbReference>
<keyword evidence="4" id="KW-0914">Notch signaling pathway</keyword>
<feature type="transmembrane region" description="Helical" evidence="7">
    <location>
        <begin position="108"/>
        <end position="131"/>
    </location>
</feature>
<evidence type="ECO:0000256" key="7">
    <source>
        <dbReference type="SAM" id="Phobius"/>
    </source>
</evidence>
<gene>
    <name evidence="8" type="ORF">BXYJ_LOCUS575</name>
</gene>
<reference evidence="8" key="2">
    <citation type="submission" date="2020-09" db="EMBL/GenBank/DDBJ databases">
        <authorList>
            <person name="Kikuchi T."/>
        </authorList>
    </citation>
    <scope>NUCLEOTIDE SEQUENCE</scope>
    <source>
        <strain evidence="8">Ka4C1</strain>
    </source>
</reference>